<dbReference type="RefSeq" id="WP_110025306.1">
    <property type="nucleotide sequence ID" value="NZ_QGTS01000003.1"/>
</dbReference>
<dbReference type="OrthoDB" id="9793499at2"/>
<comment type="catalytic activity">
    <reaction evidence="11">
        <text>7,8-dihydromonapterin + NADPH + H(+) = 5,6,7,8-tetrahydromonapterin + NADP(+)</text>
        <dbReference type="Rhea" id="RHEA:34847"/>
        <dbReference type="ChEBI" id="CHEBI:15378"/>
        <dbReference type="ChEBI" id="CHEBI:57783"/>
        <dbReference type="ChEBI" id="CHEBI:58349"/>
        <dbReference type="ChEBI" id="CHEBI:71175"/>
        <dbReference type="ChEBI" id="CHEBI:71177"/>
        <dbReference type="EC" id="1.5.1.50"/>
    </reaction>
</comment>
<proteinExistence type="inferred from homology"/>
<dbReference type="Gene3D" id="3.40.50.720">
    <property type="entry name" value="NAD(P)-binding Rossmann-like Domain"/>
    <property type="match status" value="1"/>
</dbReference>
<keyword evidence="13" id="KW-1185">Reference proteome</keyword>
<accession>A0A317Q3N1</accession>
<evidence type="ECO:0000313" key="12">
    <source>
        <dbReference type="EMBL" id="PWW11014.1"/>
    </source>
</evidence>
<sequence>MSQVQPIVITGGARRIGLALTQHFVSLGQPIIISYRTRYPVISELEQAGVCCIAADFSTDEGVLDFARQIKEQSPAGLRAIIHNASQWIAEGGATSDADVMAAMLQIHVRTPYLLNQQLAGITGTDEPASGDIVHFTDYVVERGSDKHIAYAASKAALDNLTRSFAIKLAPRIKVNAIAPSLIMFNPQDDDQYRQKALDKSLMKIAPGEQEIIHLVDYLLSSKYATGRTFAVDGGRHLR</sequence>
<evidence type="ECO:0000256" key="10">
    <source>
        <dbReference type="ARBA" id="ARBA00048873"/>
    </source>
</evidence>
<dbReference type="PRINTS" id="PR00081">
    <property type="entry name" value="GDHRDH"/>
</dbReference>
<dbReference type="AlphaFoldDB" id="A0A317Q3N1"/>
<keyword evidence="2" id="KW-0554">One-carbon metabolism</keyword>
<evidence type="ECO:0000256" key="4">
    <source>
        <dbReference type="ARBA" id="ARBA00023002"/>
    </source>
</evidence>
<dbReference type="EC" id="1.5.1.50" evidence="7"/>
<evidence type="ECO:0000313" key="13">
    <source>
        <dbReference type="Proteomes" id="UP000246744"/>
    </source>
</evidence>
<protein>
    <recommendedName>
        <fullName evidence="8">Dihydromonapterin reductase</fullName>
        <ecNumber evidence="1">1.5.1.3</ecNumber>
        <ecNumber evidence="7">1.5.1.50</ecNumber>
    </recommendedName>
    <alternativeName>
        <fullName evidence="9">Dihydrofolate reductase</fullName>
    </alternativeName>
</protein>
<reference evidence="12 13" key="1">
    <citation type="submission" date="2018-05" db="EMBL/GenBank/DDBJ databases">
        <title>Genomic Encyclopedia of Type Strains, Phase IV (KMG-IV): sequencing the most valuable type-strain genomes for metagenomic binning, comparative biology and taxonomic classification.</title>
        <authorList>
            <person name="Goeker M."/>
        </authorList>
    </citation>
    <scope>NUCLEOTIDE SEQUENCE [LARGE SCALE GENOMIC DNA]</scope>
    <source>
        <strain evidence="12 13">DSM 19579</strain>
    </source>
</reference>
<dbReference type="NCBIfam" id="NF005066">
    <property type="entry name" value="PRK06483.1"/>
    <property type="match status" value="1"/>
</dbReference>
<dbReference type="EMBL" id="QGTS01000003">
    <property type="protein sequence ID" value="PWW11014.1"/>
    <property type="molecule type" value="Genomic_DNA"/>
</dbReference>
<evidence type="ECO:0000256" key="6">
    <source>
        <dbReference type="ARBA" id="ARBA00038212"/>
    </source>
</evidence>
<dbReference type="InterPro" id="IPR036291">
    <property type="entry name" value="NAD(P)-bd_dom_sf"/>
</dbReference>
<dbReference type="PANTHER" id="PTHR43639">
    <property type="entry name" value="OXIDOREDUCTASE, SHORT-CHAIN DEHYDROGENASE/REDUCTASE FAMILY (AFU_ORTHOLOGUE AFUA_5G02870)"/>
    <property type="match status" value="1"/>
</dbReference>
<dbReference type="GO" id="GO:0006730">
    <property type="term" value="P:one-carbon metabolic process"/>
    <property type="evidence" value="ECO:0007669"/>
    <property type="project" value="UniProtKB-KW"/>
</dbReference>
<dbReference type="InterPro" id="IPR002347">
    <property type="entry name" value="SDR_fam"/>
</dbReference>
<keyword evidence="3" id="KW-0521">NADP</keyword>
<evidence type="ECO:0000256" key="9">
    <source>
        <dbReference type="ARBA" id="ARBA00042299"/>
    </source>
</evidence>
<evidence type="ECO:0000256" key="11">
    <source>
        <dbReference type="ARBA" id="ARBA00049376"/>
    </source>
</evidence>
<keyword evidence="4" id="KW-0560">Oxidoreductase</keyword>
<comment type="similarity">
    <text evidence="6">Belongs to the short-chain dehydrogenases/reductases (SDR) family. FolM subfamily.</text>
</comment>
<evidence type="ECO:0000256" key="8">
    <source>
        <dbReference type="ARBA" id="ARBA00039631"/>
    </source>
</evidence>
<comment type="caution">
    <text evidence="12">The sequence shown here is derived from an EMBL/GenBank/DDBJ whole genome shotgun (WGS) entry which is preliminary data.</text>
</comment>
<evidence type="ECO:0000256" key="3">
    <source>
        <dbReference type="ARBA" id="ARBA00022857"/>
    </source>
</evidence>
<dbReference type="PROSITE" id="PS00061">
    <property type="entry name" value="ADH_SHORT"/>
    <property type="match status" value="1"/>
</dbReference>
<dbReference type="Proteomes" id="UP000246744">
    <property type="component" value="Unassembled WGS sequence"/>
</dbReference>
<dbReference type="SUPFAM" id="SSF51735">
    <property type="entry name" value="NAD(P)-binding Rossmann-fold domains"/>
    <property type="match status" value="1"/>
</dbReference>
<evidence type="ECO:0000256" key="1">
    <source>
        <dbReference type="ARBA" id="ARBA00012856"/>
    </source>
</evidence>
<evidence type="ECO:0000256" key="5">
    <source>
        <dbReference type="ARBA" id="ARBA00037508"/>
    </source>
</evidence>
<gene>
    <name evidence="12" type="ORF">DES37_103391</name>
</gene>
<evidence type="ECO:0000256" key="2">
    <source>
        <dbReference type="ARBA" id="ARBA00022563"/>
    </source>
</evidence>
<dbReference type="GO" id="GO:0004146">
    <property type="term" value="F:dihydrofolate reductase activity"/>
    <property type="evidence" value="ECO:0007669"/>
    <property type="project" value="UniProtKB-EC"/>
</dbReference>
<dbReference type="PANTHER" id="PTHR43639:SF6">
    <property type="entry name" value="DIHYDROMONAPTERIN REDUCTASE"/>
    <property type="match status" value="1"/>
</dbReference>
<evidence type="ECO:0000256" key="7">
    <source>
        <dbReference type="ARBA" id="ARBA00039145"/>
    </source>
</evidence>
<comment type="catalytic activity">
    <reaction evidence="10">
        <text>(6S)-5,6,7,8-tetrahydrofolate + NADP(+) = 7,8-dihydrofolate + NADPH + H(+)</text>
        <dbReference type="Rhea" id="RHEA:15009"/>
        <dbReference type="ChEBI" id="CHEBI:15378"/>
        <dbReference type="ChEBI" id="CHEBI:57451"/>
        <dbReference type="ChEBI" id="CHEBI:57453"/>
        <dbReference type="ChEBI" id="CHEBI:57783"/>
        <dbReference type="ChEBI" id="CHEBI:58349"/>
        <dbReference type="EC" id="1.5.1.3"/>
    </reaction>
</comment>
<dbReference type="EC" id="1.5.1.3" evidence="1"/>
<name>A0A317Q3N1_9ENTR</name>
<dbReference type="Pfam" id="PF13561">
    <property type="entry name" value="adh_short_C2"/>
    <property type="match status" value="1"/>
</dbReference>
<dbReference type="InterPro" id="IPR020904">
    <property type="entry name" value="Sc_DH/Rdtase_CS"/>
</dbReference>
<organism evidence="12 13">
    <name type="scientific">Mangrovibacter plantisponsor</name>
    <dbReference type="NCBI Taxonomy" id="451513"/>
    <lineage>
        <taxon>Bacteria</taxon>
        <taxon>Pseudomonadati</taxon>
        <taxon>Pseudomonadota</taxon>
        <taxon>Gammaproteobacteria</taxon>
        <taxon>Enterobacterales</taxon>
        <taxon>Enterobacteriaceae</taxon>
        <taxon>Mangrovibacter</taxon>
    </lineage>
</organism>
<comment type="function">
    <text evidence="5">Catalyzes the reduction of dihydromonapterin to tetrahydromonapterin. Also has lower activity with dihydrofolate.</text>
</comment>